<evidence type="ECO:0000256" key="1">
    <source>
        <dbReference type="SAM" id="MobiDB-lite"/>
    </source>
</evidence>
<gene>
    <name evidence="2" type="ORF">BN869_000009987_1</name>
</gene>
<reference evidence="2" key="1">
    <citation type="submission" date="2015-01" db="EMBL/GenBank/DDBJ databases">
        <authorList>
            <person name="Durling Mikael"/>
        </authorList>
    </citation>
    <scope>NUCLEOTIDE SEQUENCE</scope>
</reference>
<sequence>MLTNMNDTDFYPNATEIFQDRDSPTDMIVFLLLCGMIHHLFTQPGLEDIITSMEENAVSSRTGSQGRSAKLDKLAAGVEGHLDRLMQQYSDPIAGPLHQDAWQIKSAMTTKVRKMCQQSWKQLETGSHPTIRNDHLFRLSIDAIEHVTTLYQSMATKNFLFGELHSRTSGVLVERSWALIPVIYHYHHELFDLSIELNVVLASFVLKVWSKRKGILEGKFGHGVEALAYVQRLEKSRLLDGISIGPLSGMSFPPPPMALGFLGPQDMPWDPRSMGFMKEGNFGDSLWMELELESDMQRHVLGSGEETDNTLPKDCLADPQAPW</sequence>
<organism evidence="2">
    <name type="scientific">Bionectria ochroleuca</name>
    <name type="common">Gliocladium roseum</name>
    <dbReference type="NCBI Taxonomy" id="29856"/>
    <lineage>
        <taxon>Eukaryota</taxon>
        <taxon>Fungi</taxon>
        <taxon>Dikarya</taxon>
        <taxon>Ascomycota</taxon>
        <taxon>Pezizomycotina</taxon>
        <taxon>Sordariomycetes</taxon>
        <taxon>Hypocreomycetidae</taxon>
        <taxon>Hypocreales</taxon>
        <taxon>Bionectriaceae</taxon>
        <taxon>Clonostachys</taxon>
    </lineage>
</organism>
<protein>
    <submittedName>
        <fullName evidence="2">Uncharacterized protein</fullName>
    </submittedName>
</protein>
<proteinExistence type="predicted"/>
<name>A0A0B7K9Y5_BIOOC</name>
<evidence type="ECO:0000313" key="2">
    <source>
        <dbReference type="EMBL" id="CEO53929.1"/>
    </source>
</evidence>
<dbReference type="AlphaFoldDB" id="A0A0B7K9Y5"/>
<accession>A0A0B7K9Y5</accession>
<feature type="region of interest" description="Disordered" evidence="1">
    <location>
        <begin position="303"/>
        <end position="323"/>
    </location>
</feature>
<dbReference type="EMBL" id="CDPU01000039">
    <property type="protein sequence ID" value="CEO53929.1"/>
    <property type="molecule type" value="Genomic_DNA"/>
</dbReference>